<dbReference type="PANTHER" id="PTHR38440">
    <property type="entry name" value="UPF0398 PROTEIN YPSA"/>
    <property type="match status" value="1"/>
</dbReference>
<sequence>MKRKNMTKFDKAVSAAFTGHRFYNFSQQEVIRERLTKAILEAYEHGISNFISGFAIGIDLMVAQIVQSLKPSCPGMTLTAAIPFRGQADRFKPSDRMVYEGLMGSADEVIILSEYYYTRCFLDRDEFMVENASLLIAFYDGREKGGTYYTFKKANCLGIPVVNIY</sequence>
<gene>
    <name evidence="1" type="ORF">DWY11_14685</name>
</gene>
<dbReference type="Proteomes" id="UP000283872">
    <property type="component" value="Unassembled WGS sequence"/>
</dbReference>
<name>A0A3E5DS06_9BACT</name>
<reference evidence="1 2" key="1">
    <citation type="submission" date="2018-08" db="EMBL/GenBank/DDBJ databases">
        <title>A genome reference for cultivated species of the human gut microbiota.</title>
        <authorList>
            <person name="Zou Y."/>
            <person name="Xue W."/>
            <person name="Luo G."/>
        </authorList>
    </citation>
    <scope>NUCLEOTIDE SEQUENCE [LARGE SCALE GENOMIC DNA]</scope>
    <source>
        <strain evidence="1 2">AF24-12</strain>
    </source>
</reference>
<organism evidence="1 2">
    <name type="scientific">Segatella copri</name>
    <dbReference type="NCBI Taxonomy" id="165179"/>
    <lineage>
        <taxon>Bacteria</taxon>
        <taxon>Pseudomonadati</taxon>
        <taxon>Bacteroidota</taxon>
        <taxon>Bacteroidia</taxon>
        <taxon>Bacteroidales</taxon>
        <taxon>Prevotellaceae</taxon>
        <taxon>Segatella</taxon>
    </lineage>
</organism>
<dbReference type="AlphaFoldDB" id="A0A3E5DS06"/>
<dbReference type="InterPro" id="IPR010697">
    <property type="entry name" value="YspA"/>
</dbReference>
<dbReference type="Gene3D" id="3.40.50.450">
    <property type="match status" value="1"/>
</dbReference>
<dbReference type="PANTHER" id="PTHR38440:SF1">
    <property type="entry name" value="UPF0398 PROTEIN SPR0331"/>
    <property type="match status" value="1"/>
</dbReference>
<protein>
    <submittedName>
        <fullName evidence="1">DUF1273 family protein</fullName>
    </submittedName>
</protein>
<evidence type="ECO:0000313" key="2">
    <source>
        <dbReference type="Proteomes" id="UP000283872"/>
    </source>
</evidence>
<dbReference type="SUPFAM" id="SSF102405">
    <property type="entry name" value="MCP/YpsA-like"/>
    <property type="match status" value="1"/>
</dbReference>
<comment type="caution">
    <text evidence="1">The sequence shown here is derived from an EMBL/GenBank/DDBJ whole genome shotgun (WGS) entry which is preliminary data.</text>
</comment>
<accession>A0A3E5DS06</accession>
<evidence type="ECO:0000313" key="1">
    <source>
        <dbReference type="EMBL" id="RGS11214.1"/>
    </source>
</evidence>
<dbReference type="RefSeq" id="WP_117587853.1">
    <property type="nucleotide sequence ID" value="NZ_QRVA01000058.1"/>
</dbReference>
<dbReference type="EMBL" id="QRVA01000058">
    <property type="protein sequence ID" value="RGS11214.1"/>
    <property type="molecule type" value="Genomic_DNA"/>
</dbReference>
<dbReference type="Pfam" id="PF06908">
    <property type="entry name" value="YpsA"/>
    <property type="match status" value="1"/>
</dbReference>
<proteinExistence type="predicted"/>